<keyword evidence="4" id="KW-1185">Reference proteome</keyword>
<dbReference type="Pfam" id="PF00188">
    <property type="entry name" value="CAP"/>
    <property type="match status" value="1"/>
</dbReference>
<reference evidence="3 4" key="1">
    <citation type="submission" date="2016-10" db="EMBL/GenBank/DDBJ databases">
        <authorList>
            <person name="de Groot N.N."/>
        </authorList>
    </citation>
    <scope>NUCLEOTIDE SEQUENCE [LARGE SCALE GENOMIC DNA]</scope>
    <source>
        <strain evidence="4">P4-7,KCTC 19426,CECT 7604</strain>
    </source>
</reference>
<dbReference type="Proteomes" id="UP000198741">
    <property type="component" value="Chromosome I"/>
</dbReference>
<protein>
    <submittedName>
        <fullName evidence="3">Uncharacterized conserved protein YkwD, contains CAP (CSP/antigen 5/PR1) domain</fullName>
    </submittedName>
</protein>
<evidence type="ECO:0000259" key="2">
    <source>
        <dbReference type="Pfam" id="PF00188"/>
    </source>
</evidence>
<evidence type="ECO:0000313" key="3">
    <source>
        <dbReference type="EMBL" id="SDO32827.1"/>
    </source>
</evidence>
<evidence type="ECO:0000256" key="1">
    <source>
        <dbReference type="SAM" id="SignalP"/>
    </source>
</evidence>
<dbReference type="InterPro" id="IPR014044">
    <property type="entry name" value="CAP_dom"/>
</dbReference>
<dbReference type="SUPFAM" id="SSF55797">
    <property type="entry name" value="PR-1-like"/>
    <property type="match status" value="1"/>
</dbReference>
<name>A0A1H0IN39_9ACTN</name>
<dbReference type="PANTHER" id="PTHR31157:SF1">
    <property type="entry name" value="SCP DOMAIN-CONTAINING PROTEIN"/>
    <property type="match status" value="1"/>
</dbReference>
<evidence type="ECO:0000313" key="4">
    <source>
        <dbReference type="Proteomes" id="UP000198741"/>
    </source>
</evidence>
<dbReference type="AlphaFoldDB" id="A0A1H0IN39"/>
<dbReference type="CDD" id="cd05379">
    <property type="entry name" value="CAP_bacterial"/>
    <property type="match status" value="1"/>
</dbReference>
<dbReference type="Gene3D" id="3.40.33.10">
    <property type="entry name" value="CAP"/>
    <property type="match status" value="1"/>
</dbReference>
<sequence>MLSRFVRPVSVGLAIGLAVSVASAPSAGASTVVWAPVATAVPVPSAPSLAVVAPVTTALSPSDQLVLSSLNTQRSAAGLGTLTEVKGIDTESMNWSRSMATAGQLSHDALASTELPTSGAPAATVYGENVASWVDSTVDGSALVAKYLTNATNSANILNPAFKYVGIGTATAADGSNWSTTTFVDSADPTQTYDPALQSIPVGQLNSATLVGSTVQVTGWGYDLDTATSPIQVQLTDTAPSGVVTSSTVTAGTTRTDVTQLTATTGTSHGFTATMPVSGRGVHQICATLVNAGAGSTNPALGCLPVEVTGPYGSLDTADVTSTAVTVTGWAVDPDAPSSATTVTLTDQNAQGTVTLPTVTADQADPNVDAAIPGVGSGHGFVSTFSSQVPGAHTVCATTSSVAAPTLTKALGCRTFSVRYPAAGAIGVVSSTTSSLTVNGWALDPNVVSQSSMVQVTVTSPSGQVITPALLTAGGVSADSLVQFPSAGSSHGFGVTVPTTEFGVYRVCAVANSLVDPSASTSLPCQSATITNLQGWFDSATVVSGSIRVRGWGLDPAHLTTSVPAWVTVTGPSGTKTQALATNVSRPDIGTAYPGAGNLHGFDSTVPSAGVGVNKVCVTEQAVGNSTTRMFPCINVTV</sequence>
<feature type="domain" description="SCP" evidence="2">
    <location>
        <begin position="68"/>
        <end position="178"/>
    </location>
</feature>
<dbReference type="STRING" id="1090615.SAMN04515671_0578"/>
<organism evidence="3 4">
    <name type="scientific">Nakamurella panacisegetis</name>
    <dbReference type="NCBI Taxonomy" id="1090615"/>
    <lineage>
        <taxon>Bacteria</taxon>
        <taxon>Bacillati</taxon>
        <taxon>Actinomycetota</taxon>
        <taxon>Actinomycetes</taxon>
        <taxon>Nakamurellales</taxon>
        <taxon>Nakamurellaceae</taxon>
        <taxon>Nakamurella</taxon>
    </lineage>
</organism>
<dbReference type="InterPro" id="IPR035940">
    <property type="entry name" value="CAP_sf"/>
</dbReference>
<gene>
    <name evidence="3" type="ORF">SAMN04515671_0578</name>
</gene>
<dbReference type="PANTHER" id="PTHR31157">
    <property type="entry name" value="SCP DOMAIN-CONTAINING PROTEIN"/>
    <property type="match status" value="1"/>
</dbReference>
<proteinExistence type="predicted"/>
<dbReference type="EMBL" id="LT629710">
    <property type="protein sequence ID" value="SDO32827.1"/>
    <property type="molecule type" value="Genomic_DNA"/>
</dbReference>
<keyword evidence="1" id="KW-0732">Signal</keyword>
<feature type="signal peptide" evidence="1">
    <location>
        <begin position="1"/>
        <end position="24"/>
    </location>
</feature>
<accession>A0A1H0IN39</accession>
<feature type="chain" id="PRO_5039164600" evidence="1">
    <location>
        <begin position="25"/>
        <end position="638"/>
    </location>
</feature>